<keyword evidence="3" id="KW-1185">Reference proteome</keyword>
<comment type="caution">
    <text evidence="2">The sequence shown here is derived from an EMBL/GenBank/DDBJ whole genome shotgun (WGS) entry which is preliminary data.</text>
</comment>
<gene>
    <name evidence="2" type="ORF">GCM10022244_53140</name>
</gene>
<sequence length="85" mass="9195">MLASGVAEIPEERRPRRGTAAAGVFRELAEHGPDSGTLANWSYARHLAQAGRDMLAAIEEHRQAERAAARFAGRLGLPPVPLDPR</sequence>
<evidence type="ECO:0000313" key="2">
    <source>
        <dbReference type="EMBL" id="GAA3938090.1"/>
    </source>
</evidence>
<evidence type="ECO:0000256" key="1">
    <source>
        <dbReference type="SAM" id="MobiDB-lite"/>
    </source>
</evidence>
<feature type="region of interest" description="Disordered" evidence="1">
    <location>
        <begin position="1"/>
        <end position="20"/>
    </location>
</feature>
<dbReference type="Proteomes" id="UP001501000">
    <property type="component" value="Unassembled WGS sequence"/>
</dbReference>
<accession>A0ABP7N8G2</accession>
<proteinExistence type="predicted"/>
<organism evidence="2 3">
    <name type="scientific">Streptomyces gulbargensis</name>
    <dbReference type="NCBI Taxonomy" id="364901"/>
    <lineage>
        <taxon>Bacteria</taxon>
        <taxon>Bacillati</taxon>
        <taxon>Actinomycetota</taxon>
        <taxon>Actinomycetes</taxon>
        <taxon>Kitasatosporales</taxon>
        <taxon>Streptomycetaceae</taxon>
        <taxon>Streptomyces</taxon>
    </lineage>
</organism>
<reference evidence="3" key="1">
    <citation type="journal article" date="2019" name="Int. J. Syst. Evol. Microbiol.">
        <title>The Global Catalogue of Microorganisms (GCM) 10K type strain sequencing project: providing services to taxonomists for standard genome sequencing and annotation.</title>
        <authorList>
            <consortium name="The Broad Institute Genomics Platform"/>
            <consortium name="The Broad Institute Genome Sequencing Center for Infectious Disease"/>
            <person name="Wu L."/>
            <person name="Ma J."/>
        </authorList>
    </citation>
    <scope>NUCLEOTIDE SEQUENCE [LARGE SCALE GENOMIC DNA]</scope>
    <source>
        <strain evidence="3">JCM 16956</strain>
    </source>
</reference>
<evidence type="ECO:0000313" key="3">
    <source>
        <dbReference type="Proteomes" id="UP001501000"/>
    </source>
</evidence>
<name>A0ABP7N8G2_9ACTN</name>
<dbReference type="EMBL" id="BAABAJ010000026">
    <property type="protein sequence ID" value="GAA3938090.1"/>
    <property type="molecule type" value="Genomic_DNA"/>
</dbReference>
<protein>
    <submittedName>
        <fullName evidence="2">Uncharacterized protein</fullName>
    </submittedName>
</protein>